<feature type="transmembrane region" description="Helical" evidence="7">
    <location>
        <begin position="336"/>
        <end position="357"/>
    </location>
</feature>
<feature type="transmembrane region" description="Helical" evidence="7">
    <location>
        <begin position="464"/>
        <end position="481"/>
    </location>
</feature>
<feature type="transmembrane region" description="Helical" evidence="7">
    <location>
        <begin position="304"/>
        <end position="324"/>
    </location>
</feature>
<feature type="transmembrane region" description="Helical" evidence="7">
    <location>
        <begin position="369"/>
        <end position="387"/>
    </location>
</feature>
<keyword evidence="3 7" id="KW-0812">Transmembrane</keyword>
<feature type="region of interest" description="Disordered" evidence="6">
    <location>
        <begin position="513"/>
        <end position="536"/>
    </location>
</feature>
<evidence type="ECO:0000259" key="8">
    <source>
        <dbReference type="PROSITE" id="PS50850"/>
    </source>
</evidence>
<evidence type="ECO:0000256" key="7">
    <source>
        <dbReference type="SAM" id="Phobius"/>
    </source>
</evidence>
<evidence type="ECO:0000256" key="1">
    <source>
        <dbReference type="ARBA" id="ARBA00004141"/>
    </source>
</evidence>
<feature type="transmembrane region" description="Helical" evidence="7">
    <location>
        <begin position="164"/>
        <end position="187"/>
    </location>
</feature>
<feature type="compositionally biased region" description="Basic and acidic residues" evidence="6">
    <location>
        <begin position="586"/>
        <end position="601"/>
    </location>
</feature>
<feature type="region of interest" description="Disordered" evidence="6">
    <location>
        <begin position="563"/>
        <end position="605"/>
    </location>
</feature>
<dbReference type="CDD" id="cd17377">
    <property type="entry name" value="MFS_SLC22A15"/>
    <property type="match status" value="1"/>
</dbReference>
<dbReference type="InterPro" id="IPR024810">
    <property type="entry name" value="MAB21L/cGLR"/>
</dbReference>
<feature type="transmembrane region" description="Helical" evidence="7">
    <location>
        <begin position="18"/>
        <end position="42"/>
    </location>
</feature>
<feature type="transmembrane region" description="Helical" evidence="7">
    <location>
        <begin position="141"/>
        <end position="158"/>
    </location>
</feature>
<dbReference type="AlphaFoldDB" id="A0A151MD29"/>
<keyword evidence="5 7" id="KW-0472">Membrane</keyword>
<protein>
    <submittedName>
        <fullName evidence="9">Protein mab-21-like 3</fullName>
    </submittedName>
</protein>
<evidence type="ECO:0000313" key="10">
    <source>
        <dbReference type="Proteomes" id="UP000050525"/>
    </source>
</evidence>
<comment type="similarity">
    <text evidence="2">Belongs to the mab-21 family.</text>
</comment>
<feature type="transmembrane region" description="Helical" evidence="7">
    <location>
        <begin position="194"/>
        <end position="221"/>
    </location>
</feature>
<evidence type="ECO:0000313" key="9">
    <source>
        <dbReference type="EMBL" id="KYO22424.1"/>
    </source>
</evidence>
<dbReference type="SUPFAM" id="SSF103473">
    <property type="entry name" value="MFS general substrate transporter"/>
    <property type="match status" value="1"/>
</dbReference>
<dbReference type="Gene3D" id="1.20.1250.20">
    <property type="entry name" value="MFS general substrate transporter like domains"/>
    <property type="match status" value="1"/>
</dbReference>
<dbReference type="Pfam" id="PF03281">
    <property type="entry name" value="Mab-21"/>
    <property type="match status" value="1"/>
</dbReference>
<keyword evidence="4 7" id="KW-1133">Transmembrane helix</keyword>
<comment type="subcellular location">
    <subcellularLocation>
        <location evidence="1">Membrane</location>
        <topology evidence="1">Multi-pass membrane protein</topology>
    </subcellularLocation>
</comment>
<reference evidence="9 10" key="1">
    <citation type="journal article" date="2012" name="Genome Biol.">
        <title>Sequencing three crocodilian genomes to illuminate the evolution of archosaurs and amniotes.</title>
        <authorList>
            <person name="St John J.A."/>
            <person name="Braun E.L."/>
            <person name="Isberg S.R."/>
            <person name="Miles L.G."/>
            <person name="Chong A.Y."/>
            <person name="Gongora J."/>
            <person name="Dalzell P."/>
            <person name="Moran C."/>
            <person name="Bed'hom B."/>
            <person name="Abzhanov A."/>
            <person name="Burgess S.C."/>
            <person name="Cooksey A.M."/>
            <person name="Castoe T.A."/>
            <person name="Crawford N.G."/>
            <person name="Densmore L.D."/>
            <person name="Drew J.C."/>
            <person name="Edwards S.V."/>
            <person name="Faircloth B.C."/>
            <person name="Fujita M.K."/>
            <person name="Greenwold M.J."/>
            <person name="Hoffmann F.G."/>
            <person name="Howard J.M."/>
            <person name="Iguchi T."/>
            <person name="Janes D.E."/>
            <person name="Khan S.Y."/>
            <person name="Kohno S."/>
            <person name="de Koning A.J."/>
            <person name="Lance S.L."/>
            <person name="McCarthy F.M."/>
            <person name="McCormack J.E."/>
            <person name="Merchant M.E."/>
            <person name="Peterson D.G."/>
            <person name="Pollock D.D."/>
            <person name="Pourmand N."/>
            <person name="Raney B.J."/>
            <person name="Roessler K.A."/>
            <person name="Sanford J.R."/>
            <person name="Sawyer R.H."/>
            <person name="Schmidt C.J."/>
            <person name="Triplett E.W."/>
            <person name="Tuberville T.D."/>
            <person name="Venegas-Anaya M."/>
            <person name="Howard J.T."/>
            <person name="Jarvis E.D."/>
            <person name="Guillette L.J.Jr."/>
            <person name="Glenn T.C."/>
            <person name="Green R.E."/>
            <person name="Ray D.A."/>
        </authorList>
    </citation>
    <scope>NUCLEOTIDE SEQUENCE [LARGE SCALE GENOMIC DNA]</scope>
    <source>
        <strain evidence="9">KSC_2009_1</strain>
    </source>
</reference>
<evidence type="ECO:0000256" key="6">
    <source>
        <dbReference type="SAM" id="MobiDB-lite"/>
    </source>
</evidence>
<dbReference type="Pfam" id="PF00083">
    <property type="entry name" value="Sugar_tr"/>
    <property type="match status" value="1"/>
</dbReference>
<dbReference type="InterPro" id="IPR036259">
    <property type="entry name" value="MFS_trans_sf"/>
</dbReference>
<organism evidence="9 10">
    <name type="scientific">Alligator mississippiensis</name>
    <name type="common">American alligator</name>
    <dbReference type="NCBI Taxonomy" id="8496"/>
    <lineage>
        <taxon>Eukaryota</taxon>
        <taxon>Metazoa</taxon>
        <taxon>Chordata</taxon>
        <taxon>Craniata</taxon>
        <taxon>Vertebrata</taxon>
        <taxon>Euteleostomi</taxon>
        <taxon>Archelosauria</taxon>
        <taxon>Archosauria</taxon>
        <taxon>Crocodylia</taxon>
        <taxon>Alligatoridae</taxon>
        <taxon>Alligatorinae</taxon>
        <taxon>Alligator</taxon>
    </lineage>
</organism>
<dbReference type="PROSITE" id="PS50850">
    <property type="entry name" value="MFS"/>
    <property type="match status" value="1"/>
</dbReference>
<feature type="transmembrane region" description="Helical" evidence="7">
    <location>
        <begin position="227"/>
        <end position="245"/>
    </location>
</feature>
<evidence type="ECO:0000256" key="2">
    <source>
        <dbReference type="ARBA" id="ARBA00008307"/>
    </source>
</evidence>
<dbReference type="Gene3D" id="1.10.1410.40">
    <property type="match status" value="1"/>
</dbReference>
<dbReference type="Proteomes" id="UP000050525">
    <property type="component" value="Unassembled WGS sequence"/>
</dbReference>
<feature type="domain" description="Major facilitator superfamily (MFS) profile" evidence="8">
    <location>
        <begin position="21"/>
        <end position="486"/>
    </location>
</feature>
<name>A0A151MD29_ALLMI</name>
<sequence length="965" mass="109019">MEVEEAFPLVGQMGPYQVFLCVLLAVLLQLYVATEAILIALVGATPPYHWDLEELSANQSHSNQSTSEGRAFGEWLLRANGSEVHKHVHFSSSFTSIASEWFLIGNTSYKVSAASSFFFSGVFVGVISFGQLSDRFGRKKVYLTGFALDIVFAIANGFSPSYEFFAVSRFLVGVMNGGMSLVAFVLLNECVGTAYWALAGSIGGLFFAVGIAQYALLGYFIRSWRTLAIVVNLEGTVVFLLSLFIPESPRWLYSQGRLNEAEDALYLIAKRNCKQKCTFSLKLPADRSHREAGSFLDLFRYRILLGRTLIMMFIWFVCSLVYYGLTLNAGDLGGSIYTNLALSGLIEIPAYPICIYLINQKWFGRKRTLAAFLFLGGLACLIVMFLPEKKDTGVFAVVNSRSLSLLGKLTISAAFNIVYIYTSELYPTVIRNVGMGACSMFSRVGGIIAPFVPSLKSVQWSLPYIVFGVTGLLSGLLSLLLPETLNSPLLETISDLQVCSYWRLGEEAMSLQALDGSQSGDRDSSAGSGSEDEEFYDADEETQMIKMEQTAASHLLKEDVDVWEPQDKKGSRQKGASGSETAPASQERKSSDKEGKTEGHPTMKPFTDEDVEYYLQTKVEQRHLLVSKTVDEVQMMIQQLTTEVSCRDIRFQPISNSGIHNENFKVLTPSQFLMTVPLRGLTGYKEHQVRRWRYYTVQGEKLLSSVRNPEELHQWLEVEQFSKSLQQWHDTDMNFEGDLVPAKVLAVFRDLVEKSIITCDLSRKISLLESFSSVVRVAVETSNLQVEVELVPTVEILTCWPEKAQWPRCLRRWPSQEKVQCVKSFGFNLLARSNYHWQLGFSRAERLLMEGIDEDGGCRMKCFRVMRQMKEDVWCKGNKPVLSSYHLQMVLLWTCEKYPRAKDWRYFREGFLRLVRKLHKCVSQHFLKHYFLRDANLFQYANTSDLDLVAGKLIVFLENPVLCLD</sequence>
<feature type="compositionally biased region" description="Low complexity" evidence="6">
    <location>
        <begin position="515"/>
        <end position="529"/>
    </location>
</feature>
<keyword evidence="10" id="KW-1185">Reference proteome</keyword>
<feature type="transmembrane region" description="Helical" evidence="7">
    <location>
        <begin position="433"/>
        <end position="452"/>
    </location>
</feature>
<dbReference type="STRING" id="8496.A0A151MD29"/>
<comment type="caution">
    <text evidence="9">The sequence shown here is derived from an EMBL/GenBank/DDBJ whole genome shotgun (WGS) entry which is preliminary data.</text>
</comment>
<accession>A0A151MD29</accession>
<dbReference type="InterPro" id="IPR020846">
    <property type="entry name" value="MFS_dom"/>
</dbReference>
<dbReference type="EMBL" id="AKHW03006231">
    <property type="protein sequence ID" value="KYO22424.1"/>
    <property type="molecule type" value="Genomic_DNA"/>
</dbReference>
<dbReference type="Gene3D" id="3.30.460.90">
    <property type="match status" value="1"/>
</dbReference>
<dbReference type="GO" id="GO:0022857">
    <property type="term" value="F:transmembrane transporter activity"/>
    <property type="evidence" value="ECO:0007669"/>
    <property type="project" value="InterPro"/>
</dbReference>
<dbReference type="PANTHER" id="PTHR24064">
    <property type="entry name" value="SOLUTE CARRIER FAMILY 22 MEMBER"/>
    <property type="match status" value="1"/>
</dbReference>
<dbReference type="InterPro" id="IPR046906">
    <property type="entry name" value="Mab-21_HhH/H2TH-like"/>
</dbReference>
<feature type="transmembrane region" description="Helical" evidence="7">
    <location>
        <begin position="111"/>
        <end position="129"/>
    </location>
</feature>
<dbReference type="eggNOG" id="KOG0255">
    <property type="taxonomic scope" value="Eukaryota"/>
</dbReference>
<evidence type="ECO:0000256" key="4">
    <source>
        <dbReference type="ARBA" id="ARBA00022989"/>
    </source>
</evidence>
<dbReference type="GO" id="GO:0016020">
    <property type="term" value="C:membrane"/>
    <property type="evidence" value="ECO:0007669"/>
    <property type="project" value="UniProtKB-SubCell"/>
</dbReference>
<dbReference type="Pfam" id="PF20266">
    <property type="entry name" value="Mab-21_C"/>
    <property type="match status" value="1"/>
</dbReference>
<proteinExistence type="inferred from homology"/>
<dbReference type="InterPro" id="IPR005828">
    <property type="entry name" value="MFS_sugar_transport-like"/>
</dbReference>
<evidence type="ECO:0000256" key="5">
    <source>
        <dbReference type="ARBA" id="ARBA00023136"/>
    </source>
</evidence>
<dbReference type="InterPro" id="IPR046903">
    <property type="entry name" value="Mab-21-like_nuc_Trfase"/>
</dbReference>
<evidence type="ECO:0000256" key="3">
    <source>
        <dbReference type="ARBA" id="ARBA00022692"/>
    </source>
</evidence>
<gene>
    <name evidence="9" type="primary">MAB21L3</name>
    <name evidence="9" type="ORF">Y1Q_0003005</name>
</gene>
<dbReference type="SMART" id="SM01265">
    <property type="entry name" value="Mab-21"/>
    <property type="match status" value="1"/>
</dbReference>
<feature type="compositionally biased region" description="Polar residues" evidence="6">
    <location>
        <begin position="574"/>
        <end position="584"/>
    </location>
</feature>